<reference evidence="1 2" key="1">
    <citation type="submission" date="2024-01" db="EMBL/GenBank/DDBJ databases">
        <title>The genome of the rayed Mediterranean limpet Patella caerulea (Linnaeus, 1758).</title>
        <authorList>
            <person name="Anh-Thu Weber A."/>
            <person name="Halstead-Nussloch G."/>
        </authorList>
    </citation>
    <scope>NUCLEOTIDE SEQUENCE [LARGE SCALE GENOMIC DNA]</scope>
    <source>
        <strain evidence="1">AATW-2023a</strain>
        <tissue evidence="1">Whole specimen</tissue>
    </source>
</reference>
<accession>A0AAN8KI58</accession>
<proteinExistence type="predicted"/>
<comment type="caution">
    <text evidence="1">The sequence shown here is derived from an EMBL/GenBank/DDBJ whole genome shotgun (WGS) entry which is preliminary data.</text>
</comment>
<evidence type="ECO:0000313" key="2">
    <source>
        <dbReference type="Proteomes" id="UP001347796"/>
    </source>
</evidence>
<keyword evidence="2" id="KW-1185">Reference proteome</keyword>
<dbReference type="AlphaFoldDB" id="A0AAN8KI58"/>
<dbReference type="EMBL" id="JAZGQO010000001">
    <property type="protein sequence ID" value="KAK6195488.1"/>
    <property type="molecule type" value="Genomic_DNA"/>
</dbReference>
<dbReference type="Proteomes" id="UP001347796">
    <property type="component" value="Unassembled WGS sequence"/>
</dbReference>
<evidence type="ECO:0000313" key="1">
    <source>
        <dbReference type="EMBL" id="KAK6195488.1"/>
    </source>
</evidence>
<protein>
    <submittedName>
        <fullName evidence="1">Uncharacterized protein</fullName>
    </submittedName>
</protein>
<gene>
    <name evidence="1" type="ORF">SNE40_000908</name>
</gene>
<sequence>MDCECTGHGLSCCGVGYNAGAFAMDGCKRVKLDKCCFQFVKTDDPSINCTKPQCPRPHENEISTTIVTKN</sequence>
<name>A0AAN8KI58_PATCE</name>
<organism evidence="1 2">
    <name type="scientific">Patella caerulea</name>
    <name type="common">Rayed Mediterranean limpet</name>
    <dbReference type="NCBI Taxonomy" id="87958"/>
    <lineage>
        <taxon>Eukaryota</taxon>
        <taxon>Metazoa</taxon>
        <taxon>Spiralia</taxon>
        <taxon>Lophotrochozoa</taxon>
        <taxon>Mollusca</taxon>
        <taxon>Gastropoda</taxon>
        <taxon>Patellogastropoda</taxon>
        <taxon>Patelloidea</taxon>
        <taxon>Patellidae</taxon>
        <taxon>Patella</taxon>
    </lineage>
</organism>